<gene>
    <name evidence="2" type="ORF">Cvel_11490</name>
</gene>
<accession>A0A0G4I721</accession>
<organism evidence="2">
    <name type="scientific">Chromera velia CCMP2878</name>
    <dbReference type="NCBI Taxonomy" id="1169474"/>
    <lineage>
        <taxon>Eukaryota</taxon>
        <taxon>Sar</taxon>
        <taxon>Alveolata</taxon>
        <taxon>Colpodellida</taxon>
        <taxon>Chromeraceae</taxon>
        <taxon>Chromera</taxon>
    </lineage>
</organism>
<sequence length="101" mass="11051">METGYISRPSRGTERAFTPLLPAGFDGAETPHPCPEIPRAGLFLKKGERGWEDRDWGEGRQTDDPPPQPRGWGLWTGENRRPDEGDSGTGVGEPKPPSPSL</sequence>
<dbReference type="EMBL" id="CDMZ01005359">
    <property type="protein sequence ID" value="CEM52758.1"/>
    <property type="molecule type" value="Genomic_DNA"/>
</dbReference>
<feature type="compositionally biased region" description="Basic and acidic residues" evidence="1">
    <location>
        <begin position="45"/>
        <end position="63"/>
    </location>
</feature>
<evidence type="ECO:0000256" key="1">
    <source>
        <dbReference type="SAM" id="MobiDB-lite"/>
    </source>
</evidence>
<feature type="region of interest" description="Disordered" evidence="1">
    <location>
        <begin position="1"/>
        <end position="101"/>
    </location>
</feature>
<name>A0A0G4I721_9ALVE</name>
<dbReference type="PhylomeDB" id="A0A0G4I721"/>
<evidence type="ECO:0000313" key="2">
    <source>
        <dbReference type="EMBL" id="CEM52758.1"/>
    </source>
</evidence>
<protein>
    <submittedName>
        <fullName evidence="2">Uncharacterized protein</fullName>
    </submittedName>
</protein>
<reference evidence="2" key="1">
    <citation type="submission" date="2014-11" db="EMBL/GenBank/DDBJ databases">
        <authorList>
            <person name="Otto D Thomas"/>
            <person name="Naeem Raeece"/>
        </authorList>
    </citation>
    <scope>NUCLEOTIDE SEQUENCE</scope>
</reference>
<proteinExistence type="predicted"/>
<dbReference type="AlphaFoldDB" id="A0A0G4I721"/>
<dbReference type="VEuPathDB" id="CryptoDB:Cvel_11490"/>